<dbReference type="AlphaFoldDB" id="A0A377JNX3"/>
<dbReference type="SUPFAM" id="SSF51338">
    <property type="entry name" value="Composite domain of metallo-dependent hydrolases"/>
    <property type="match status" value="1"/>
</dbReference>
<accession>A0A377JNX3</accession>
<dbReference type="InterPro" id="IPR006680">
    <property type="entry name" value="Amidohydro-rel"/>
</dbReference>
<organism evidence="3 4">
    <name type="scientific">Helicobacter cinaedi</name>
    <dbReference type="NCBI Taxonomy" id="213"/>
    <lineage>
        <taxon>Bacteria</taxon>
        <taxon>Pseudomonadati</taxon>
        <taxon>Campylobacterota</taxon>
        <taxon>Epsilonproteobacteria</taxon>
        <taxon>Campylobacterales</taxon>
        <taxon>Helicobacteraceae</taxon>
        <taxon>Helicobacter</taxon>
    </lineage>
</organism>
<gene>
    <name evidence="3" type="ORF">NCTC12221_00871</name>
</gene>
<evidence type="ECO:0000259" key="2">
    <source>
        <dbReference type="Pfam" id="PF01979"/>
    </source>
</evidence>
<name>A0A377JNX3_9HELI</name>
<dbReference type="NCBIfam" id="NF006269">
    <property type="entry name" value="PRK08418.1"/>
    <property type="match status" value="1"/>
</dbReference>
<feature type="domain" description="Amidohydrolase-related" evidence="2">
    <location>
        <begin position="59"/>
        <end position="417"/>
    </location>
</feature>
<dbReference type="Pfam" id="PF01979">
    <property type="entry name" value="Amidohydro_1"/>
    <property type="match status" value="1"/>
</dbReference>
<dbReference type="PANTHER" id="PTHR43794:SF11">
    <property type="entry name" value="AMIDOHYDROLASE-RELATED DOMAIN-CONTAINING PROTEIN"/>
    <property type="match status" value="1"/>
</dbReference>
<keyword evidence="1 3" id="KW-0378">Hydrolase</keyword>
<dbReference type="Proteomes" id="UP000255335">
    <property type="component" value="Unassembled WGS sequence"/>
</dbReference>
<dbReference type="Gene3D" id="2.30.40.10">
    <property type="entry name" value="Urease, subunit C, domain 1"/>
    <property type="match status" value="1"/>
</dbReference>
<protein>
    <submittedName>
        <fullName evidence="3">Amidohydrolase family protein</fullName>
    </submittedName>
</protein>
<reference evidence="3 4" key="1">
    <citation type="submission" date="2018-06" db="EMBL/GenBank/DDBJ databases">
        <authorList>
            <consortium name="Pathogen Informatics"/>
            <person name="Doyle S."/>
        </authorList>
    </citation>
    <scope>NUCLEOTIDE SEQUENCE [LARGE SCALE GENOMIC DNA]</scope>
    <source>
        <strain evidence="3 4">NCTC12221</strain>
    </source>
</reference>
<evidence type="ECO:0000256" key="1">
    <source>
        <dbReference type="ARBA" id="ARBA00022801"/>
    </source>
</evidence>
<proteinExistence type="predicted"/>
<dbReference type="InterPro" id="IPR011059">
    <property type="entry name" value="Metal-dep_hydrolase_composite"/>
</dbReference>
<dbReference type="EMBL" id="UGHZ01000001">
    <property type="protein sequence ID" value="STP09428.1"/>
    <property type="molecule type" value="Genomic_DNA"/>
</dbReference>
<dbReference type="SUPFAM" id="SSF51556">
    <property type="entry name" value="Metallo-dependent hydrolases"/>
    <property type="match status" value="1"/>
</dbReference>
<dbReference type="InterPro" id="IPR050287">
    <property type="entry name" value="MTA/SAH_deaminase"/>
</dbReference>
<dbReference type="InterPro" id="IPR032466">
    <property type="entry name" value="Metal_Hydrolase"/>
</dbReference>
<sequence length="418" mass="46381">MIEIFGAGLVFVCNEKFEILHNGGIAFESSNDSILRVGDYDELCAEFKNAKKTFIPNGILLPALINAHIHFEFGGVLAEFCYGDFGKWLDSLMANRDNVLENDAFESIINQGINEQLKSGVGSVGAISSYGNDMEILARSPLRCVYFNEAIGSNAEAIDFLYANVLERLNNAKNLKSPTFTPALALHSPYSLHPIMAKKLTELCVNETLPLSAHFLESPQEKQWLTQQDGYFKGFFKRLANIENAKPFYTPQSFLEMLLPLQNALSLTHCLQITQKELDLCENATLITCPRSNRLLNNAFLPLEILQNHPTAIGTDGKSSNNNVNLLDELRTALYAYPQADIVELSKTLLLAATLYGARALGLNNGILAENKSVDFAIFDFEKPLFCENQTHLNQAPLHFILNASSPTHLYINAKAVI</sequence>
<dbReference type="Gene3D" id="3.20.20.140">
    <property type="entry name" value="Metal-dependent hydrolases"/>
    <property type="match status" value="1"/>
</dbReference>
<evidence type="ECO:0000313" key="4">
    <source>
        <dbReference type="Proteomes" id="UP000255335"/>
    </source>
</evidence>
<dbReference type="GO" id="GO:0016810">
    <property type="term" value="F:hydrolase activity, acting on carbon-nitrogen (but not peptide) bonds"/>
    <property type="evidence" value="ECO:0007669"/>
    <property type="project" value="InterPro"/>
</dbReference>
<dbReference type="PANTHER" id="PTHR43794">
    <property type="entry name" value="AMINOHYDROLASE SSNA-RELATED"/>
    <property type="match status" value="1"/>
</dbReference>
<dbReference type="RefSeq" id="WP_115026125.1">
    <property type="nucleotide sequence ID" value="NZ_UGHZ01000001.1"/>
</dbReference>
<evidence type="ECO:0000313" key="3">
    <source>
        <dbReference type="EMBL" id="STP09428.1"/>
    </source>
</evidence>